<evidence type="ECO:0000259" key="2">
    <source>
        <dbReference type="Pfam" id="PF02517"/>
    </source>
</evidence>
<dbReference type="InterPro" id="IPR003675">
    <property type="entry name" value="Rce1/LyrA-like_dom"/>
</dbReference>
<feature type="transmembrane region" description="Helical" evidence="1">
    <location>
        <begin position="110"/>
        <end position="129"/>
    </location>
</feature>
<organism evidence="3 4">
    <name type="scientific">Desulfoluna butyratoxydans</name>
    <dbReference type="NCBI Taxonomy" id="231438"/>
    <lineage>
        <taxon>Bacteria</taxon>
        <taxon>Pseudomonadati</taxon>
        <taxon>Thermodesulfobacteriota</taxon>
        <taxon>Desulfobacteria</taxon>
        <taxon>Desulfobacterales</taxon>
        <taxon>Desulfolunaceae</taxon>
        <taxon>Desulfoluna</taxon>
    </lineage>
</organism>
<evidence type="ECO:0000313" key="4">
    <source>
        <dbReference type="Proteomes" id="UP000507962"/>
    </source>
</evidence>
<protein>
    <submittedName>
        <fullName evidence="3">Caax amino terminal protease</fullName>
    </submittedName>
</protein>
<sequence>MEKETTVHPCAPHTSNRTLLLYYLAPYALYVLIPFTTESQEAIYALRLSLVPVALAVCWRRYIPLTGPKSIGISMLWGAMAGLFGCALWVGLSIPFAPQDIHAPWTPRAFFLRLAAATLLVPVFEEYLLRGYFFRLALQWQRAKKKGSHSPLSEALDDCNVAEIAPGDWSLSAIFLSSLLFALGHRPFEWSAALVYGVLLSVVWIRRKDMISLVSAHAVTNVSLALYVRHWGHWTLW</sequence>
<gene>
    <name evidence="3" type="ORF">MSL71_19990</name>
</gene>
<keyword evidence="1" id="KW-0812">Transmembrane</keyword>
<feature type="domain" description="CAAX prenyl protease 2/Lysostaphin resistance protein A-like" evidence="2">
    <location>
        <begin position="109"/>
        <end position="222"/>
    </location>
</feature>
<dbReference type="Proteomes" id="UP000507962">
    <property type="component" value="Unassembled WGS sequence"/>
</dbReference>
<proteinExistence type="predicted"/>
<reference evidence="3 4" key="1">
    <citation type="submission" date="2019-03" db="EMBL/GenBank/DDBJ databases">
        <authorList>
            <person name="Nijsse B."/>
        </authorList>
    </citation>
    <scope>NUCLEOTIDE SEQUENCE [LARGE SCALE GENOMIC DNA]</scope>
    <source>
        <strain evidence="3">Desulfoluna butyratoxydans MSL71</strain>
    </source>
</reference>
<feature type="transmembrane region" description="Helical" evidence="1">
    <location>
        <begin position="188"/>
        <end position="205"/>
    </location>
</feature>
<dbReference type="Pfam" id="PF02517">
    <property type="entry name" value="Rce1-like"/>
    <property type="match status" value="1"/>
</dbReference>
<keyword evidence="1" id="KW-0472">Membrane</keyword>
<evidence type="ECO:0000256" key="1">
    <source>
        <dbReference type="SAM" id="Phobius"/>
    </source>
</evidence>
<dbReference type="GO" id="GO:0006508">
    <property type="term" value="P:proteolysis"/>
    <property type="evidence" value="ECO:0007669"/>
    <property type="project" value="UniProtKB-KW"/>
</dbReference>
<feature type="transmembrane region" description="Helical" evidence="1">
    <location>
        <begin position="71"/>
        <end position="90"/>
    </location>
</feature>
<keyword evidence="1" id="KW-1133">Transmembrane helix</keyword>
<accession>A0A4U8YRD8</accession>
<dbReference type="EMBL" id="CAADHO010000003">
    <property type="protein sequence ID" value="VFQ44352.1"/>
    <property type="molecule type" value="Genomic_DNA"/>
</dbReference>
<feature type="transmembrane region" description="Helical" evidence="1">
    <location>
        <begin position="20"/>
        <end position="36"/>
    </location>
</feature>
<keyword evidence="4" id="KW-1185">Reference proteome</keyword>
<keyword evidence="3" id="KW-0378">Hydrolase</keyword>
<dbReference type="GO" id="GO:0004175">
    <property type="term" value="F:endopeptidase activity"/>
    <property type="evidence" value="ECO:0007669"/>
    <property type="project" value="UniProtKB-ARBA"/>
</dbReference>
<dbReference type="AlphaFoldDB" id="A0A4U8YRD8"/>
<name>A0A4U8YRD8_9BACT</name>
<dbReference type="RefSeq" id="WP_180139679.1">
    <property type="nucleotide sequence ID" value="NZ_CAADHO010000003.1"/>
</dbReference>
<evidence type="ECO:0000313" key="3">
    <source>
        <dbReference type="EMBL" id="VFQ44352.1"/>
    </source>
</evidence>
<keyword evidence="3" id="KW-0645">Protease</keyword>
<dbReference type="GO" id="GO:0080120">
    <property type="term" value="P:CAAX-box protein maturation"/>
    <property type="evidence" value="ECO:0007669"/>
    <property type="project" value="UniProtKB-ARBA"/>
</dbReference>